<reference evidence="3 4" key="1">
    <citation type="journal article" date="2016" name="Nat. Commun.">
        <title>Thousands of microbial genomes shed light on interconnected biogeochemical processes in an aquifer system.</title>
        <authorList>
            <person name="Anantharaman K."/>
            <person name="Brown C.T."/>
            <person name="Hug L.A."/>
            <person name="Sharon I."/>
            <person name="Castelle C.J."/>
            <person name="Probst A.J."/>
            <person name="Thomas B.C."/>
            <person name="Singh A."/>
            <person name="Wilkins M.J."/>
            <person name="Karaoz U."/>
            <person name="Brodie E.L."/>
            <person name="Williams K.H."/>
            <person name="Hubbard S.S."/>
            <person name="Banfield J.F."/>
        </authorList>
    </citation>
    <scope>NUCLEOTIDE SEQUENCE [LARGE SCALE GENOMIC DNA]</scope>
</reference>
<dbReference type="SUPFAM" id="SSF49503">
    <property type="entry name" value="Cupredoxins"/>
    <property type="match status" value="1"/>
</dbReference>
<comment type="caution">
    <text evidence="3">The sequence shown here is derived from an EMBL/GenBank/DDBJ whole genome shotgun (WGS) entry which is preliminary data.</text>
</comment>
<dbReference type="Pfam" id="PF13473">
    <property type="entry name" value="Cupredoxin_1"/>
    <property type="match status" value="1"/>
</dbReference>
<dbReference type="InterPro" id="IPR028096">
    <property type="entry name" value="EfeO_Cupredoxin"/>
</dbReference>
<keyword evidence="1" id="KW-0732">Signal</keyword>
<evidence type="ECO:0000259" key="2">
    <source>
        <dbReference type="Pfam" id="PF13473"/>
    </source>
</evidence>
<feature type="domain" description="EfeO-type cupredoxin-like" evidence="2">
    <location>
        <begin position="12"/>
        <end position="115"/>
    </location>
</feature>
<evidence type="ECO:0000256" key="1">
    <source>
        <dbReference type="SAM" id="SignalP"/>
    </source>
</evidence>
<gene>
    <name evidence="3" type="ORF">A2V91_04490</name>
</gene>
<organism evidence="3 4">
    <name type="scientific">Candidatus Muproteobacteria bacterium RBG_16_64_10</name>
    <dbReference type="NCBI Taxonomy" id="1817757"/>
    <lineage>
        <taxon>Bacteria</taxon>
        <taxon>Pseudomonadati</taxon>
        <taxon>Pseudomonadota</taxon>
        <taxon>Candidatus Muproteobacteria</taxon>
    </lineage>
</organism>
<evidence type="ECO:0000313" key="4">
    <source>
        <dbReference type="Proteomes" id="UP000179334"/>
    </source>
</evidence>
<protein>
    <recommendedName>
        <fullName evidence="2">EfeO-type cupredoxin-like domain-containing protein</fullName>
    </recommendedName>
</protein>
<feature type="chain" id="PRO_5009225439" description="EfeO-type cupredoxin-like domain-containing protein" evidence="1">
    <location>
        <begin position="28"/>
        <end position="116"/>
    </location>
</feature>
<dbReference type="InterPro" id="IPR008972">
    <property type="entry name" value="Cupredoxin"/>
</dbReference>
<dbReference type="EMBL" id="MFSR01000007">
    <property type="protein sequence ID" value="OGI41017.1"/>
    <property type="molecule type" value="Genomic_DNA"/>
</dbReference>
<proteinExistence type="predicted"/>
<dbReference type="Proteomes" id="UP000179334">
    <property type="component" value="Unassembled WGS sequence"/>
</dbReference>
<sequence length="116" mass="12735">MFTGKRVLGFCIVSAALWTLAVSAANAEEPYTVQLTARDGRFYPETLNVPAGQRVKVVFRNDGPGIEEFDSRDLRQEKVVMPGATLAFVLVPLKPGVYRFIGELHPDTARGQVVAK</sequence>
<dbReference type="Gene3D" id="2.60.40.420">
    <property type="entry name" value="Cupredoxins - blue copper proteins"/>
    <property type="match status" value="1"/>
</dbReference>
<dbReference type="AlphaFoldDB" id="A0A1F6T7A1"/>
<accession>A0A1F6T7A1</accession>
<evidence type="ECO:0000313" key="3">
    <source>
        <dbReference type="EMBL" id="OGI41017.1"/>
    </source>
</evidence>
<feature type="signal peptide" evidence="1">
    <location>
        <begin position="1"/>
        <end position="27"/>
    </location>
</feature>
<name>A0A1F6T7A1_9PROT</name>